<dbReference type="RefSeq" id="WP_062663200.1">
    <property type="nucleotide sequence ID" value="NZ_FIZX01000002.1"/>
</dbReference>
<proteinExistence type="predicted"/>
<organism evidence="2 3">
    <name type="scientific">Grimontia celer</name>
    <dbReference type="NCBI Taxonomy" id="1796497"/>
    <lineage>
        <taxon>Bacteria</taxon>
        <taxon>Pseudomonadati</taxon>
        <taxon>Pseudomonadota</taxon>
        <taxon>Gammaproteobacteria</taxon>
        <taxon>Vibrionales</taxon>
        <taxon>Vibrionaceae</taxon>
        <taxon>Grimontia</taxon>
    </lineage>
</organism>
<dbReference type="InterPro" id="IPR012433">
    <property type="entry name" value="Imm11"/>
</dbReference>
<keyword evidence="3" id="KW-1185">Reference proteome</keyword>
<dbReference type="Pfam" id="PF07791">
    <property type="entry name" value="Imm11"/>
    <property type="match status" value="1"/>
</dbReference>
<sequence>MSYKVWTQKTDSDSNFTAAELENAAKLSGVKVLSRKRLSAVWPEDVTINIVDEKPPCDTFKCGPLLIVNERIRQLLERFTNDVEFLSVSVKLRGDVYNGYYFANVVISEDILDRNNSVYEEFDGEIEDISSLRLMDNDASSNVCFLDVDDYILLVREEVAAALVNENIGGVKFFAPEDWRPW</sequence>
<gene>
    <name evidence="2" type="ORF">GCE9029_02083</name>
</gene>
<evidence type="ECO:0000313" key="3">
    <source>
        <dbReference type="Proteomes" id="UP000071641"/>
    </source>
</evidence>
<name>A0A128F1B3_9GAMM</name>
<dbReference type="EMBL" id="FIZX01000002">
    <property type="protein sequence ID" value="CZF80598.1"/>
    <property type="molecule type" value="Genomic_DNA"/>
</dbReference>
<feature type="domain" description="Immunity MXAN-0049 protein" evidence="1">
    <location>
        <begin position="55"/>
        <end position="173"/>
    </location>
</feature>
<reference evidence="3" key="1">
    <citation type="submission" date="2016-02" db="EMBL/GenBank/DDBJ databases">
        <authorList>
            <person name="Rodrigo-Torres Lidia"/>
            <person name="Arahal R.David."/>
        </authorList>
    </citation>
    <scope>NUCLEOTIDE SEQUENCE [LARGE SCALE GENOMIC DNA]</scope>
    <source>
        <strain evidence="3">CECT 9029</strain>
    </source>
</reference>
<dbReference type="AlphaFoldDB" id="A0A128F1B3"/>
<dbReference type="STRING" id="1796497.GCE9029_02083"/>
<evidence type="ECO:0000313" key="2">
    <source>
        <dbReference type="EMBL" id="CZF80598.1"/>
    </source>
</evidence>
<protein>
    <recommendedName>
        <fullName evidence="1">Immunity MXAN-0049 protein domain-containing protein</fullName>
    </recommendedName>
</protein>
<dbReference type="Proteomes" id="UP000071641">
    <property type="component" value="Unassembled WGS sequence"/>
</dbReference>
<dbReference type="OrthoDB" id="9908821at2"/>
<accession>A0A128F1B3</accession>
<evidence type="ECO:0000259" key="1">
    <source>
        <dbReference type="Pfam" id="PF07791"/>
    </source>
</evidence>